<name>A0A939MJZ2_9MICO</name>
<evidence type="ECO:0000313" key="8">
    <source>
        <dbReference type="Proteomes" id="UP000664382"/>
    </source>
</evidence>
<feature type="domain" description="ABC transporter" evidence="6">
    <location>
        <begin position="7"/>
        <end position="237"/>
    </location>
</feature>
<dbReference type="GO" id="GO:0016887">
    <property type="term" value="F:ATP hydrolysis activity"/>
    <property type="evidence" value="ECO:0007669"/>
    <property type="project" value="InterPro"/>
</dbReference>
<dbReference type="EMBL" id="JAGDYM010000010">
    <property type="protein sequence ID" value="MBO1902138.1"/>
    <property type="molecule type" value="Genomic_DNA"/>
</dbReference>
<evidence type="ECO:0000256" key="3">
    <source>
        <dbReference type="ARBA" id="ARBA00022741"/>
    </source>
</evidence>
<dbReference type="Proteomes" id="UP000664382">
    <property type="component" value="Unassembled WGS sequence"/>
</dbReference>
<protein>
    <submittedName>
        <fullName evidence="7">ABC transporter ATP-binding protein</fullName>
    </submittedName>
</protein>
<dbReference type="Gene3D" id="3.40.50.300">
    <property type="entry name" value="P-loop containing nucleotide triphosphate hydrolases"/>
    <property type="match status" value="1"/>
</dbReference>
<gene>
    <name evidence="7" type="ORF">J4H92_09290</name>
</gene>
<dbReference type="InterPro" id="IPR027417">
    <property type="entry name" value="P-loop_NTPase"/>
</dbReference>
<dbReference type="Pfam" id="PF00005">
    <property type="entry name" value="ABC_tran"/>
    <property type="match status" value="1"/>
</dbReference>
<dbReference type="RefSeq" id="WP_208097898.1">
    <property type="nucleotide sequence ID" value="NZ_JAGDYM010000010.1"/>
</dbReference>
<dbReference type="CDD" id="cd03230">
    <property type="entry name" value="ABC_DR_subfamily_A"/>
    <property type="match status" value="1"/>
</dbReference>
<comment type="similarity">
    <text evidence="1">Belongs to the ABC transporter superfamily.</text>
</comment>
<keyword evidence="4 7" id="KW-0067">ATP-binding</keyword>
<evidence type="ECO:0000259" key="6">
    <source>
        <dbReference type="PROSITE" id="PS50893"/>
    </source>
</evidence>
<reference evidence="7" key="1">
    <citation type="submission" date="2021-03" db="EMBL/GenBank/DDBJ databases">
        <title>Leucobacter chromiisoli sp. nov., isolated from chromium-containing soil of chemical plant.</title>
        <authorList>
            <person name="Xu Z."/>
        </authorList>
    </citation>
    <scope>NUCLEOTIDE SEQUENCE</scope>
    <source>
        <strain evidence="7">S27</strain>
    </source>
</reference>
<dbReference type="AlphaFoldDB" id="A0A939MJZ2"/>
<dbReference type="SMART" id="SM00382">
    <property type="entry name" value="AAA"/>
    <property type="match status" value="1"/>
</dbReference>
<evidence type="ECO:0000256" key="1">
    <source>
        <dbReference type="ARBA" id="ARBA00005417"/>
    </source>
</evidence>
<keyword evidence="8" id="KW-1185">Reference proteome</keyword>
<feature type="region of interest" description="Disordered" evidence="5">
    <location>
        <begin position="309"/>
        <end position="332"/>
    </location>
</feature>
<dbReference type="PANTHER" id="PTHR43335:SF11">
    <property type="entry name" value="ABC TRANSPORTER RELATED"/>
    <property type="match status" value="1"/>
</dbReference>
<comment type="caution">
    <text evidence="7">The sequence shown here is derived from an EMBL/GenBank/DDBJ whole genome shotgun (WGS) entry which is preliminary data.</text>
</comment>
<dbReference type="InterPro" id="IPR003593">
    <property type="entry name" value="AAA+_ATPase"/>
</dbReference>
<dbReference type="PROSITE" id="PS50893">
    <property type="entry name" value="ABC_TRANSPORTER_2"/>
    <property type="match status" value="1"/>
</dbReference>
<accession>A0A939MJZ2</accession>
<evidence type="ECO:0000256" key="2">
    <source>
        <dbReference type="ARBA" id="ARBA00022448"/>
    </source>
</evidence>
<evidence type="ECO:0000256" key="4">
    <source>
        <dbReference type="ARBA" id="ARBA00022840"/>
    </source>
</evidence>
<dbReference type="PANTHER" id="PTHR43335">
    <property type="entry name" value="ABC TRANSPORTER, ATP-BINDING PROTEIN"/>
    <property type="match status" value="1"/>
</dbReference>
<dbReference type="InterPro" id="IPR003439">
    <property type="entry name" value="ABC_transporter-like_ATP-bd"/>
</dbReference>
<proteinExistence type="inferred from homology"/>
<evidence type="ECO:0000313" key="7">
    <source>
        <dbReference type="EMBL" id="MBO1902138.1"/>
    </source>
</evidence>
<dbReference type="GO" id="GO:0005524">
    <property type="term" value="F:ATP binding"/>
    <property type="evidence" value="ECO:0007669"/>
    <property type="project" value="UniProtKB-KW"/>
</dbReference>
<keyword evidence="3" id="KW-0547">Nucleotide-binding</keyword>
<dbReference type="SUPFAM" id="SSF52540">
    <property type="entry name" value="P-loop containing nucleoside triphosphate hydrolases"/>
    <property type="match status" value="1"/>
</dbReference>
<evidence type="ECO:0000256" key="5">
    <source>
        <dbReference type="SAM" id="MobiDB-lite"/>
    </source>
</evidence>
<organism evidence="7 8">
    <name type="scientific">Leucobacter weissii</name>
    <dbReference type="NCBI Taxonomy" id="1983706"/>
    <lineage>
        <taxon>Bacteria</taxon>
        <taxon>Bacillati</taxon>
        <taxon>Actinomycetota</taxon>
        <taxon>Actinomycetes</taxon>
        <taxon>Micrococcales</taxon>
        <taxon>Microbacteriaceae</taxon>
        <taxon>Leucobacter</taxon>
    </lineage>
</organism>
<sequence>MSTPAAIEAIGVSRSFGAVSVVHDATLRVEPGSITALVGPNGSGKTTLMLMLATLLKPDAGSVRIGGHDAGSDTAAARASLGWMPDTLGSWPALTVRESLDAVASMYGLRAAEAGARTAELLELTGLVGLADRRTPTLSRGQKQRLSLARALVHRPRVLLLDEPAAGLDPEARIMQRRILKDLAAEGVGILITSHVLDELDEIASRVVFLRDGRTVDQDDVEQATVAAMRGRDWRIRALDASGLASALEALGLASIAESSLAGQVRTLQISDDAAAAALLASLVTGGARIVEFAPVTSALEQTFVQLAAASSEPGPSQPVPPQSAPETGAEQ</sequence>
<keyword evidence="2" id="KW-0813">Transport</keyword>